<feature type="transmembrane region" description="Helical" evidence="5">
    <location>
        <begin position="236"/>
        <end position="257"/>
    </location>
</feature>
<organism evidence="6 7">
    <name type="scientific">Arthrobotrys flagrans</name>
    <name type="common">Nematode-trapping fungus</name>
    <name type="synonym">Trichothecium flagrans</name>
    <dbReference type="NCBI Taxonomy" id="97331"/>
    <lineage>
        <taxon>Eukaryota</taxon>
        <taxon>Fungi</taxon>
        <taxon>Dikarya</taxon>
        <taxon>Ascomycota</taxon>
        <taxon>Pezizomycotina</taxon>
        <taxon>Orbiliomycetes</taxon>
        <taxon>Orbiliales</taxon>
        <taxon>Orbiliaceae</taxon>
        <taxon>Arthrobotrys</taxon>
    </lineage>
</organism>
<comment type="subcellular location">
    <subcellularLocation>
        <location evidence="1">Membrane</location>
        <topology evidence="1">Multi-pass membrane protein</topology>
    </subcellularLocation>
</comment>
<evidence type="ECO:0008006" key="8">
    <source>
        <dbReference type="Google" id="ProtNLM"/>
    </source>
</evidence>
<dbReference type="GeneID" id="93586558"/>
<dbReference type="RefSeq" id="XP_067491491.1">
    <property type="nucleotide sequence ID" value="XM_067633309.1"/>
</dbReference>
<dbReference type="STRING" id="97331.A0A437A4F4"/>
<proteinExistence type="predicted"/>
<dbReference type="OrthoDB" id="194139at2759"/>
<dbReference type="AlphaFoldDB" id="A0A437A4F4"/>
<evidence type="ECO:0000256" key="1">
    <source>
        <dbReference type="ARBA" id="ARBA00004141"/>
    </source>
</evidence>
<evidence type="ECO:0000256" key="5">
    <source>
        <dbReference type="SAM" id="Phobius"/>
    </source>
</evidence>
<feature type="transmembrane region" description="Helical" evidence="5">
    <location>
        <begin position="171"/>
        <end position="196"/>
    </location>
</feature>
<dbReference type="Gene3D" id="1.20.1250.20">
    <property type="entry name" value="MFS general substrate transporter like domains"/>
    <property type="match status" value="1"/>
</dbReference>
<keyword evidence="7" id="KW-1185">Reference proteome</keyword>
<dbReference type="PANTHER" id="PTHR23507">
    <property type="entry name" value="ZGC:174356"/>
    <property type="match status" value="1"/>
</dbReference>
<feature type="transmembrane region" description="Helical" evidence="5">
    <location>
        <begin position="114"/>
        <end position="134"/>
    </location>
</feature>
<dbReference type="PANTHER" id="PTHR23507:SF1">
    <property type="entry name" value="FI18259P1-RELATED"/>
    <property type="match status" value="1"/>
</dbReference>
<keyword evidence="4 5" id="KW-0472">Membrane</keyword>
<keyword evidence="2 5" id="KW-0812">Transmembrane</keyword>
<evidence type="ECO:0000256" key="3">
    <source>
        <dbReference type="ARBA" id="ARBA00022989"/>
    </source>
</evidence>
<dbReference type="InterPro" id="IPR011701">
    <property type="entry name" value="MFS"/>
</dbReference>
<feature type="transmembrane region" description="Helical" evidence="5">
    <location>
        <begin position="354"/>
        <end position="372"/>
    </location>
</feature>
<dbReference type="CDD" id="cd06174">
    <property type="entry name" value="MFS"/>
    <property type="match status" value="1"/>
</dbReference>
<feature type="transmembrane region" description="Helical" evidence="5">
    <location>
        <begin position="208"/>
        <end position="230"/>
    </location>
</feature>
<keyword evidence="3 5" id="KW-1133">Transmembrane helix</keyword>
<accession>A0A437A4F4</accession>
<comment type="caution">
    <text evidence="6">The sequence shown here is derived from an EMBL/GenBank/DDBJ whole genome shotgun (WGS) entry which is preliminary data.</text>
</comment>
<evidence type="ECO:0000256" key="4">
    <source>
        <dbReference type="ARBA" id="ARBA00023136"/>
    </source>
</evidence>
<dbReference type="InterPro" id="IPR036259">
    <property type="entry name" value="MFS_trans_sf"/>
</dbReference>
<feature type="transmembrane region" description="Helical" evidence="5">
    <location>
        <begin position="392"/>
        <end position="419"/>
    </location>
</feature>
<dbReference type="VEuPathDB" id="FungiDB:DFL_004247"/>
<sequence>MPPQIYTTDQDGDDERGALLPAVHRTTTKAKNPCRKHIITLFSFLLITEASNFIQIAPMTVIMESIICKNYYGDINTISTTSAQDFIDFSKSWTDDRRCKIEPVQSELATLRGWQQLFECLASILVAVPFGFLANKCGRKAVLALAMFGLTLARVWIQVVCWWPEIFPLRISWLSAFCHLIGGGNLVVGSLIYTIMTDLTLPEHRASIFLFMNAAVLLAEMLVIPLAATLMRKDPWIPVNIGLATVAIGSLITISILPETVHLQDTESEEAEELERELISEEEDPGLLSGAKRALHSSKNLLSLISVSRETMVLMIASTLTNMDRSSTPYFMQYVSKKFDWDISEASLLTSYRAALNLILSLVLLPVASHLFRTRLNMATEVKDLWLTRFSASVLCIGSGLMAVAPNLFFLVSGLTIFAHGYGLSALIHSLAASVVEPRHIVILYNAMSVAETTGDFISGPILSSTFSFGQRIGKEWVGLFMMVMAFFYLIVTMAIFSIRAHDRLDPGVDADWETRQEID</sequence>
<dbReference type="GO" id="GO:0016020">
    <property type="term" value="C:membrane"/>
    <property type="evidence" value="ECO:0007669"/>
    <property type="project" value="UniProtKB-SubCell"/>
</dbReference>
<protein>
    <recommendedName>
        <fullName evidence="8">Major facilitator superfamily (MFS) profile domain-containing protein</fullName>
    </recommendedName>
</protein>
<feature type="transmembrane region" description="Helical" evidence="5">
    <location>
        <begin position="141"/>
        <end position="159"/>
    </location>
</feature>
<evidence type="ECO:0000256" key="2">
    <source>
        <dbReference type="ARBA" id="ARBA00022692"/>
    </source>
</evidence>
<feature type="transmembrane region" description="Helical" evidence="5">
    <location>
        <begin position="301"/>
        <end position="320"/>
    </location>
</feature>
<gene>
    <name evidence="6" type="ORF">DFL_004247</name>
</gene>
<dbReference type="Proteomes" id="UP000283090">
    <property type="component" value="Unassembled WGS sequence"/>
</dbReference>
<dbReference type="EMBL" id="SAEB01000006">
    <property type="protein sequence ID" value="RVD85947.1"/>
    <property type="molecule type" value="Genomic_DNA"/>
</dbReference>
<dbReference type="Pfam" id="PF07690">
    <property type="entry name" value="MFS_1"/>
    <property type="match status" value="1"/>
</dbReference>
<dbReference type="SUPFAM" id="SSF103473">
    <property type="entry name" value="MFS general substrate transporter"/>
    <property type="match status" value="1"/>
</dbReference>
<evidence type="ECO:0000313" key="7">
    <source>
        <dbReference type="Proteomes" id="UP000283090"/>
    </source>
</evidence>
<evidence type="ECO:0000313" key="6">
    <source>
        <dbReference type="EMBL" id="RVD85947.1"/>
    </source>
</evidence>
<name>A0A437A4F4_ARTFL</name>
<dbReference type="GO" id="GO:0022857">
    <property type="term" value="F:transmembrane transporter activity"/>
    <property type="evidence" value="ECO:0007669"/>
    <property type="project" value="InterPro"/>
</dbReference>
<feature type="transmembrane region" description="Helical" evidence="5">
    <location>
        <begin position="477"/>
        <end position="497"/>
    </location>
</feature>
<reference evidence="6 7" key="1">
    <citation type="submission" date="2019-01" db="EMBL/GenBank/DDBJ databases">
        <title>Intercellular communication is required for trap formation in the nematode-trapping fungus Duddingtonia flagrans.</title>
        <authorList>
            <person name="Youssar L."/>
            <person name="Wernet V."/>
            <person name="Hensel N."/>
            <person name="Hildebrandt H.-G."/>
            <person name="Fischer R."/>
        </authorList>
    </citation>
    <scope>NUCLEOTIDE SEQUENCE [LARGE SCALE GENOMIC DNA]</scope>
    <source>
        <strain evidence="6 7">CBS H-5679</strain>
    </source>
</reference>
<feature type="transmembrane region" description="Helical" evidence="5">
    <location>
        <begin position="38"/>
        <end position="57"/>
    </location>
</feature>